<evidence type="ECO:0000313" key="1">
    <source>
        <dbReference type="EMBL" id="KAK9030717.1"/>
    </source>
</evidence>
<accession>A0ABR2SZR7</accession>
<sequence length="90" mass="10396">MRRPLYFNYEGYLHIHGISQYGEAGQAREVVRLKLNEEETFGEAIDGMCINMISTNKVGRFLADISPCFPREQLTNWIMTVSLVIKKNLE</sequence>
<protein>
    <submittedName>
        <fullName evidence="1">Uncharacterized protein</fullName>
    </submittedName>
</protein>
<organism evidence="1 2">
    <name type="scientific">Hibiscus sabdariffa</name>
    <name type="common">roselle</name>
    <dbReference type="NCBI Taxonomy" id="183260"/>
    <lineage>
        <taxon>Eukaryota</taxon>
        <taxon>Viridiplantae</taxon>
        <taxon>Streptophyta</taxon>
        <taxon>Embryophyta</taxon>
        <taxon>Tracheophyta</taxon>
        <taxon>Spermatophyta</taxon>
        <taxon>Magnoliopsida</taxon>
        <taxon>eudicotyledons</taxon>
        <taxon>Gunneridae</taxon>
        <taxon>Pentapetalae</taxon>
        <taxon>rosids</taxon>
        <taxon>malvids</taxon>
        <taxon>Malvales</taxon>
        <taxon>Malvaceae</taxon>
        <taxon>Malvoideae</taxon>
        <taxon>Hibiscus</taxon>
    </lineage>
</organism>
<dbReference type="Proteomes" id="UP001396334">
    <property type="component" value="Unassembled WGS sequence"/>
</dbReference>
<keyword evidence="2" id="KW-1185">Reference proteome</keyword>
<comment type="caution">
    <text evidence="1">The sequence shown here is derived from an EMBL/GenBank/DDBJ whole genome shotgun (WGS) entry which is preliminary data.</text>
</comment>
<proteinExistence type="predicted"/>
<reference evidence="1 2" key="1">
    <citation type="journal article" date="2024" name="G3 (Bethesda)">
        <title>Genome assembly of Hibiscus sabdariffa L. provides insights into metabolisms of medicinal natural products.</title>
        <authorList>
            <person name="Kim T."/>
        </authorList>
    </citation>
    <scope>NUCLEOTIDE SEQUENCE [LARGE SCALE GENOMIC DNA]</scope>
    <source>
        <strain evidence="1">TK-2024</strain>
        <tissue evidence="1">Old leaves</tissue>
    </source>
</reference>
<name>A0ABR2SZR7_9ROSI</name>
<evidence type="ECO:0000313" key="2">
    <source>
        <dbReference type="Proteomes" id="UP001396334"/>
    </source>
</evidence>
<dbReference type="EMBL" id="JBBPBN010000010">
    <property type="protein sequence ID" value="KAK9030717.1"/>
    <property type="molecule type" value="Genomic_DNA"/>
</dbReference>
<gene>
    <name evidence="1" type="ORF">V6N11_032131</name>
</gene>